<feature type="compositionally biased region" description="Low complexity" evidence="1">
    <location>
        <begin position="518"/>
        <end position="533"/>
    </location>
</feature>
<evidence type="ECO:0000313" key="3">
    <source>
        <dbReference type="Proteomes" id="UP000283634"/>
    </source>
</evidence>
<sequence>MHPAQVGSDGRVTVALNLSAGRCTAVENNRQRSTICIVHGDPATGNPAGLAMPSPSEWGRTGAGEADCGGGEMLVVRTPFLTVEGGETETLPYSAYTRALAAHVATILTEREGAELLTVAHGAAGSGKSIQLFGPIVGGSEVGRCGDGHGGGLLAAVLQRIFAAVHLDPSVALSVVECRPAPDDGDRRRPCSGTGRRVDDDEDAGVVAVEAVDLLARATDKGSPTGCFMEDYADIPATRYLRCSSAAEAMAVLHTALSHSLAWQPVRTALAQGSADVFGLPDIRWNAERRRRAAEAREEEEQEQQREAFVGAHCTAGAADFLRPTAGASSHILVTLLLRHGGGAANIWRMWDLSGPSVWADDGTPASRLAFNTHTAVSLMAHRYMHRDQLQGGWWSAASLPEHIAEIVPLASTHQPHGGRGDPVTTMIEATLQHSCSAVVWIASLRFDACFDDVNGDVLEAAAALLTGGDGTNGEVIAELRRRRRQENVAAASRVMDLFAVAFSSAVWRPQRAERLPACATPPNTATPPDAAASVAGATTPTSASRWRRLISPERGAVGCFTAAGAETRVDADAGAPVAPVMTVDIAAATHHASGASVCSPPGAAAAAAAAAAAVLGTSPWVPSVDCESCLEAPSLHKGQTPSNEPQVQRREGHNQSWRSPYALPPPPLSLRPLSPSPLLQMPPVGEKVGGDAGSPGGASPLSPPSVVGTEYPEKAVTTAHNLNWKELLWETASHDGDVGGEDVPSSHRGTAAPPGRGPTDLASTVRLLLEEPLAQLREISAQYEEDLALHRQRVAAELGAVLSSHGVASEGRQRRFTTWDRRKKKKKKKRRGRCTTRVSSCLVSLIGSAVTTAGGRRRRWMYLGPRSRCRSA</sequence>
<dbReference type="Proteomes" id="UP000283634">
    <property type="component" value="Unassembled WGS sequence"/>
</dbReference>
<feature type="compositionally biased region" description="Low complexity" evidence="1">
    <location>
        <begin position="698"/>
        <end position="709"/>
    </location>
</feature>
<dbReference type="RefSeq" id="XP_029235741.1">
    <property type="nucleotide sequence ID" value="XM_029384521.1"/>
</dbReference>
<comment type="caution">
    <text evidence="2">The sequence shown here is derived from an EMBL/GenBank/DDBJ whole genome shotgun (WGS) entry which is preliminary data.</text>
</comment>
<feature type="region of interest" description="Disordered" evidence="1">
    <location>
        <begin position="634"/>
        <end position="710"/>
    </location>
</feature>
<feature type="region of interest" description="Disordered" evidence="1">
    <location>
        <begin position="808"/>
        <end position="834"/>
    </location>
</feature>
<dbReference type="OMA" id="MHRDQLQ"/>
<gene>
    <name evidence="2" type="ORF">TraAM80_07741</name>
</gene>
<evidence type="ECO:0000313" key="2">
    <source>
        <dbReference type="EMBL" id="RNF00394.1"/>
    </source>
</evidence>
<feature type="compositionally biased region" description="Basic and acidic residues" evidence="1">
    <location>
        <begin position="812"/>
        <end position="821"/>
    </location>
</feature>
<reference evidence="2 3" key="1">
    <citation type="journal article" date="2018" name="BMC Genomics">
        <title>Genomic comparison of Trypanosoma conorhini and Trypanosoma rangeli to Trypanosoma cruzi strains of high and low virulence.</title>
        <authorList>
            <person name="Bradwell K.R."/>
            <person name="Koparde V.N."/>
            <person name="Matveyev A.V."/>
            <person name="Serrano M.G."/>
            <person name="Alves J.M."/>
            <person name="Parikh H."/>
            <person name="Huang B."/>
            <person name="Lee V."/>
            <person name="Espinosa-Alvarez O."/>
            <person name="Ortiz P.A."/>
            <person name="Costa-Martins A.G."/>
            <person name="Teixeira M.M."/>
            <person name="Buck G.A."/>
        </authorList>
    </citation>
    <scope>NUCLEOTIDE SEQUENCE [LARGE SCALE GENOMIC DNA]</scope>
    <source>
        <strain evidence="2 3">AM80</strain>
    </source>
</reference>
<name>A0A3R7MD43_TRYRA</name>
<organism evidence="2 3">
    <name type="scientific">Trypanosoma rangeli</name>
    <dbReference type="NCBI Taxonomy" id="5698"/>
    <lineage>
        <taxon>Eukaryota</taxon>
        <taxon>Discoba</taxon>
        <taxon>Euglenozoa</taxon>
        <taxon>Kinetoplastea</taxon>
        <taxon>Metakinetoplastina</taxon>
        <taxon>Trypanosomatida</taxon>
        <taxon>Trypanosomatidae</taxon>
        <taxon>Trypanosoma</taxon>
        <taxon>Herpetosoma</taxon>
    </lineage>
</organism>
<dbReference type="EMBL" id="MKGL01000328">
    <property type="protein sequence ID" value="RNF00394.1"/>
    <property type="molecule type" value="Genomic_DNA"/>
</dbReference>
<dbReference type="GeneID" id="40331674"/>
<proteinExistence type="predicted"/>
<dbReference type="AlphaFoldDB" id="A0A3R7MD43"/>
<feature type="compositionally biased region" description="Basic residues" evidence="1">
    <location>
        <begin position="822"/>
        <end position="834"/>
    </location>
</feature>
<evidence type="ECO:0008006" key="4">
    <source>
        <dbReference type="Google" id="ProtNLM"/>
    </source>
</evidence>
<keyword evidence="3" id="KW-1185">Reference proteome</keyword>
<feature type="compositionally biased region" description="Polar residues" evidence="1">
    <location>
        <begin position="638"/>
        <end position="647"/>
    </location>
</feature>
<dbReference type="OrthoDB" id="253113at2759"/>
<evidence type="ECO:0000256" key="1">
    <source>
        <dbReference type="SAM" id="MobiDB-lite"/>
    </source>
</evidence>
<feature type="region of interest" description="Disordered" evidence="1">
    <location>
        <begin position="518"/>
        <end position="539"/>
    </location>
</feature>
<accession>A0A3R7MD43</accession>
<feature type="region of interest" description="Disordered" evidence="1">
    <location>
        <begin position="736"/>
        <end position="759"/>
    </location>
</feature>
<feature type="compositionally biased region" description="Low complexity" evidence="1">
    <location>
        <begin position="671"/>
        <end position="684"/>
    </location>
</feature>
<protein>
    <recommendedName>
        <fullName evidence="4">Kinesin motor domain-containing protein</fullName>
    </recommendedName>
</protein>